<dbReference type="GO" id="GO:0005737">
    <property type="term" value="C:cytoplasm"/>
    <property type="evidence" value="ECO:0007669"/>
    <property type="project" value="UniProtKB-SubCell"/>
</dbReference>
<gene>
    <name evidence="10" type="ORF">NliqN6_2482</name>
</gene>
<evidence type="ECO:0000256" key="3">
    <source>
        <dbReference type="ARBA" id="ARBA00012533"/>
    </source>
</evidence>
<evidence type="ECO:0000313" key="11">
    <source>
        <dbReference type="Proteomes" id="UP000620104"/>
    </source>
</evidence>
<evidence type="ECO:0000256" key="5">
    <source>
        <dbReference type="ARBA" id="ARBA00022603"/>
    </source>
</evidence>
<dbReference type="OrthoDB" id="1723750at2759"/>
<name>A0A8H3YE22_9TREE</name>
<dbReference type="InterPro" id="IPR019410">
    <property type="entry name" value="Methyltransf_16"/>
</dbReference>
<organism evidence="10 11">
    <name type="scientific">Naganishia liquefaciens</name>
    <dbReference type="NCBI Taxonomy" id="104408"/>
    <lineage>
        <taxon>Eukaryota</taxon>
        <taxon>Fungi</taxon>
        <taxon>Dikarya</taxon>
        <taxon>Basidiomycota</taxon>
        <taxon>Agaricomycotina</taxon>
        <taxon>Tremellomycetes</taxon>
        <taxon>Filobasidiales</taxon>
        <taxon>Filobasidiaceae</taxon>
        <taxon>Naganishia</taxon>
    </lineage>
</organism>
<keyword evidence="7" id="KW-0949">S-adenosyl-L-methionine</keyword>
<proteinExistence type="inferred from homology"/>
<evidence type="ECO:0000256" key="9">
    <source>
        <dbReference type="ARBA" id="ARBA00038126"/>
    </source>
</evidence>
<dbReference type="EC" id="2.1.1.85" evidence="3"/>
<dbReference type="InterPro" id="IPR029063">
    <property type="entry name" value="SAM-dependent_MTases_sf"/>
</dbReference>
<reference evidence="10" key="1">
    <citation type="submission" date="2020-07" db="EMBL/GenBank/DDBJ databases">
        <title>Draft Genome Sequence of a Deep-Sea Yeast, Naganishia (Cryptococcus) liquefaciens strain N6.</title>
        <authorList>
            <person name="Han Y.W."/>
            <person name="Kajitani R."/>
            <person name="Morimoto H."/>
            <person name="Parhat M."/>
            <person name="Tsubouchi H."/>
            <person name="Bakenova O."/>
            <person name="Ogata M."/>
            <person name="Argunhan B."/>
            <person name="Aoki R."/>
            <person name="Kajiwara S."/>
            <person name="Itoh T."/>
            <person name="Iwasaki H."/>
        </authorList>
    </citation>
    <scope>NUCLEOTIDE SEQUENCE</scope>
    <source>
        <strain evidence="10">N6</strain>
    </source>
</reference>
<comment type="similarity">
    <text evidence="9">Belongs to the methyltransferase superfamily. METTL18 family.</text>
</comment>
<evidence type="ECO:0000313" key="10">
    <source>
        <dbReference type="EMBL" id="GHJ86080.1"/>
    </source>
</evidence>
<keyword evidence="5" id="KW-0489">Methyltransferase</keyword>
<keyword evidence="11" id="KW-1185">Reference proteome</keyword>
<dbReference type="Proteomes" id="UP000620104">
    <property type="component" value="Unassembled WGS sequence"/>
</dbReference>
<protein>
    <recommendedName>
        <fullName evidence="3">protein-histidine N-methyltransferase</fullName>
        <ecNumber evidence="3">2.1.1.85</ecNumber>
    </recommendedName>
</protein>
<evidence type="ECO:0000256" key="4">
    <source>
        <dbReference type="ARBA" id="ARBA00022490"/>
    </source>
</evidence>
<dbReference type="PANTHER" id="PTHR14614">
    <property type="entry name" value="HEPATOCELLULAR CARCINOMA-ASSOCIATED ANTIGEN"/>
    <property type="match status" value="1"/>
</dbReference>
<comment type="subcellular location">
    <subcellularLocation>
        <location evidence="2">Cytoplasm</location>
    </subcellularLocation>
    <subcellularLocation>
        <location evidence="1">Nucleus</location>
    </subcellularLocation>
</comment>
<dbReference type="Gene3D" id="3.40.50.150">
    <property type="entry name" value="Vaccinia Virus protein VP39"/>
    <property type="match status" value="1"/>
</dbReference>
<comment type="caution">
    <text evidence="10">The sequence shown here is derived from an EMBL/GenBank/DDBJ whole genome shotgun (WGS) entry which is preliminary data.</text>
</comment>
<dbReference type="EMBL" id="BLZA01000017">
    <property type="protein sequence ID" value="GHJ86080.1"/>
    <property type="molecule type" value="Genomic_DNA"/>
</dbReference>
<keyword evidence="4" id="KW-0963">Cytoplasm</keyword>
<dbReference type="SUPFAM" id="SSF53335">
    <property type="entry name" value="S-adenosyl-L-methionine-dependent methyltransferases"/>
    <property type="match status" value="1"/>
</dbReference>
<evidence type="ECO:0000256" key="2">
    <source>
        <dbReference type="ARBA" id="ARBA00004496"/>
    </source>
</evidence>
<dbReference type="GO" id="GO:0005634">
    <property type="term" value="C:nucleus"/>
    <property type="evidence" value="ECO:0007669"/>
    <property type="project" value="UniProtKB-SubCell"/>
</dbReference>
<dbReference type="PANTHER" id="PTHR14614:SF39">
    <property type="entry name" value="HISTIDINE PROTEIN METHYLTRANSFERASE 1 HOMOLOG"/>
    <property type="match status" value="1"/>
</dbReference>
<keyword evidence="6" id="KW-0808">Transferase</keyword>
<dbReference type="AlphaFoldDB" id="A0A8H3YE22"/>
<evidence type="ECO:0000256" key="6">
    <source>
        <dbReference type="ARBA" id="ARBA00022679"/>
    </source>
</evidence>
<accession>A0A8H3YE22</accession>
<keyword evidence="8" id="KW-0539">Nucleus</keyword>
<dbReference type="GO" id="GO:0018064">
    <property type="term" value="F:protein-L-histidine N-tele-methyltransferase activity"/>
    <property type="evidence" value="ECO:0007669"/>
    <property type="project" value="UniProtKB-EC"/>
</dbReference>
<evidence type="ECO:0000256" key="8">
    <source>
        <dbReference type="ARBA" id="ARBA00023242"/>
    </source>
</evidence>
<dbReference type="GO" id="GO:0032259">
    <property type="term" value="P:methylation"/>
    <property type="evidence" value="ECO:0007669"/>
    <property type="project" value="UniProtKB-KW"/>
</dbReference>
<evidence type="ECO:0000256" key="1">
    <source>
        <dbReference type="ARBA" id="ARBA00004123"/>
    </source>
</evidence>
<sequence length="382" mass="42252">MFKFDFGVDDEEDGQVTVQNSVVSDEAHTGESSTSGARYRAIEMDELIEKLPPMISFSEMDLPFETSECKLYRRDLYDARFQVIDELASDDEEDLPIAPVEQEVKDTATYVNADTDLIPGTYEGGLKTWEGGMDLVEVLEDQHRRMPEGIGSWARGKRILEVGCGTGLPCIYLLHRLLQLENPSDDVITEIHLQDYNISVLQLVTLPNLILATIPGSSLASLENNNLELTEEIVQGFKDRLRAANIKLSFSYGDWSGFAQTLAGSETGAGYDLLLTAETIYRLESVPSLIQVLKRAPKAEDQKSRDQASSADVASALDSLTLQKPWKAEDVVILVAAKILYFGVGGGMQDFVRSVERHGGTAEVVKTWSSGVGRQAVRIHWE</sequence>
<evidence type="ECO:0000256" key="7">
    <source>
        <dbReference type="ARBA" id="ARBA00022691"/>
    </source>
</evidence>